<feature type="compositionally biased region" description="Polar residues" evidence="6">
    <location>
        <begin position="104"/>
        <end position="121"/>
    </location>
</feature>
<dbReference type="GO" id="GO:0005634">
    <property type="term" value="C:nucleus"/>
    <property type="evidence" value="ECO:0007669"/>
    <property type="project" value="UniProtKB-SubCell"/>
</dbReference>
<dbReference type="InterPro" id="IPR004827">
    <property type="entry name" value="bZIP"/>
</dbReference>
<comment type="caution">
    <text evidence="8">The sequence shown here is derived from an EMBL/GenBank/DDBJ whole genome shotgun (WGS) entry which is preliminary data.</text>
</comment>
<dbReference type="Pfam" id="PF00170">
    <property type="entry name" value="bZIP_1"/>
    <property type="match status" value="1"/>
</dbReference>
<evidence type="ECO:0000256" key="4">
    <source>
        <dbReference type="ARBA" id="ARBA00023242"/>
    </source>
</evidence>
<dbReference type="PROSITE" id="PS50217">
    <property type="entry name" value="BZIP"/>
    <property type="match status" value="1"/>
</dbReference>
<gene>
    <name evidence="8" type="ORF">BO94DRAFT_326795</name>
</gene>
<dbReference type="RefSeq" id="XP_025471040.1">
    <property type="nucleotide sequence ID" value="XM_025606947.1"/>
</dbReference>
<evidence type="ECO:0000313" key="8">
    <source>
        <dbReference type="EMBL" id="PWY94279.1"/>
    </source>
</evidence>
<dbReference type="PROSITE" id="PS00036">
    <property type="entry name" value="BZIP_BASIC"/>
    <property type="match status" value="1"/>
</dbReference>
<keyword evidence="3" id="KW-0804">Transcription</keyword>
<dbReference type="AlphaFoldDB" id="A0A317X6T3"/>
<reference evidence="8 9" key="1">
    <citation type="submission" date="2016-12" db="EMBL/GenBank/DDBJ databases">
        <title>The genomes of Aspergillus section Nigri reveals drivers in fungal speciation.</title>
        <authorList>
            <consortium name="DOE Joint Genome Institute"/>
            <person name="Vesth T.C."/>
            <person name="Nybo J."/>
            <person name="Theobald S."/>
            <person name="Brandl J."/>
            <person name="Frisvad J.C."/>
            <person name="Nielsen K.F."/>
            <person name="Lyhne E.K."/>
            <person name="Kogle M.E."/>
            <person name="Kuo A."/>
            <person name="Riley R."/>
            <person name="Clum A."/>
            <person name="Nolan M."/>
            <person name="Lipzen A."/>
            <person name="Salamov A."/>
            <person name="Henrissat B."/>
            <person name="Wiebenga A."/>
            <person name="De Vries R.P."/>
            <person name="Grigoriev I.V."/>
            <person name="Mortensen U.H."/>
            <person name="Andersen M.R."/>
            <person name="Baker S.E."/>
        </authorList>
    </citation>
    <scope>NUCLEOTIDE SEQUENCE [LARGE SCALE GENOMIC DNA]</scope>
    <source>
        <strain evidence="8 9">CBS 115572</strain>
    </source>
</reference>
<dbReference type="EMBL" id="MSFK01000005">
    <property type="protein sequence ID" value="PWY94279.1"/>
    <property type="molecule type" value="Genomic_DNA"/>
</dbReference>
<sequence length="318" mass="35256">MAEQASFGQPGVSGGISATASQFTATNSFVAADYLTMPLAEENNLWTYSAMPQSMPSWPGKNESQAFPNSALEQSLKNSHVRNGQPTPPPVDGMYQISQYDQYNDSTYANPTPRGSFSQQARPGGEGPAPKRRRTNTMKSASPETDDLDLNLDLDRMKRQKFLERNRVAASKCRQKKKLHTERLQARHDELASKRDELDILVEKLRTELLNLKNELLTHAGCADEAISVHLSHMVKNITSRDTAAAEMRPDQLEALTMGSANMAPRSQTQSFGFDTPLQVQSRTDSLAVTPRRDSEHSLLTDGSYSFTDDAFEELIDA</sequence>
<dbReference type="STRING" id="1450535.A0A317X6T3"/>
<dbReference type="GO" id="GO:0003700">
    <property type="term" value="F:DNA-binding transcription factor activity"/>
    <property type="evidence" value="ECO:0007669"/>
    <property type="project" value="InterPro"/>
</dbReference>
<dbReference type="SMART" id="SM00338">
    <property type="entry name" value="BRLZ"/>
    <property type="match status" value="1"/>
</dbReference>
<keyword evidence="5" id="KW-0175">Coiled coil</keyword>
<evidence type="ECO:0000259" key="7">
    <source>
        <dbReference type="PROSITE" id="PS50217"/>
    </source>
</evidence>
<dbReference type="InterPro" id="IPR046347">
    <property type="entry name" value="bZIP_sf"/>
</dbReference>
<proteinExistence type="predicted"/>
<keyword evidence="2" id="KW-0805">Transcription regulation</keyword>
<dbReference type="PANTHER" id="PTHR19304">
    <property type="entry name" value="CYCLIC-AMP RESPONSE ELEMENT BINDING PROTEIN"/>
    <property type="match status" value="1"/>
</dbReference>
<dbReference type="SUPFAM" id="SSF57959">
    <property type="entry name" value="Leucine zipper domain"/>
    <property type="match status" value="1"/>
</dbReference>
<name>A0A317X6T3_9EURO</name>
<feature type="region of interest" description="Disordered" evidence="6">
    <location>
        <begin position="104"/>
        <end position="148"/>
    </location>
</feature>
<evidence type="ECO:0000256" key="2">
    <source>
        <dbReference type="ARBA" id="ARBA00023015"/>
    </source>
</evidence>
<dbReference type="CDD" id="cd14687">
    <property type="entry name" value="bZIP_ATF2"/>
    <property type="match status" value="1"/>
</dbReference>
<evidence type="ECO:0000313" key="9">
    <source>
        <dbReference type="Proteomes" id="UP000246702"/>
    </source>
</evidence>
<feature type="domain" description="BZIP" evidence="7">
    <location>
        <begin position="156"/>
        <end position="219"/>
    </location>
</feature>
<protein>
    <recommendedName>
        <fullName evidence="7">BZIP domain-containing protein</fullName>
    </recommendedName>
</protein>
<evidence type="ECO:0000256" key="3">
    <source>
        <dbReference type="ARBA" id="ARBA00023163"/>
    </source>
</evidence>
<keyword evidence="9" id="KW-1185">Reference proteome</keyword>
<dbReference type="InterPro" id="IPR051027">
    <property type="entry name" value="bZIP_transcription_factors"/>
</dbReference>
<keyword evidence="4" id="KW-0539">Nucleus</keyword>
<evidence type="ECO:0000256" key="1">
    <source>
        <dbReference type="ARBA" id="ARBA00004123"/>
    </source>
</evidence>
<dbReference type="Gene3D" id="1.20.5.170">
    <property type="match status" value="1"/>
</dbReference>
<dbReference type="Proteomes" id="UP000246702">
    <property type="component" value="Unassembled WGS sequence"/>
</dbReference>
<accession>A0A317X6T3</accession>
<evidence type="ECO:0000256" key="6">
    <source>
        <dbReference type="SAM" id="MobiDB-lite"/>
    </source>
</evidence>
<comment type="subcellular location">
    <subcellularLocation>
        <location evidence="1">Nucleus</location>
    </subcellularLocation>
</comment>
<dbReference type="OrthoDB" id="295274at2759"/>
<organism evidence="8 9">
    <name type="scientific">Aspergillus sclerotioniger CBS 115572</name>
    <dbReference type="NCBI Taxonomy" id="1450535"/>
    <lineage>
        <taxon>Eukaryota</taxon>
        <taxon>Fungi</taxon>
        <taxon>Dikarya</taxon>
        <taxon>Ascomycota</taxon>
        <taxon>Pezizomycotina</taxon>
        <taxon>Eurotiomycetes</taxon>
        <taxon>Eurotiomycetidae</taxon>
        <taxon>Eurotiales</taxon>
        <taxon>Aspergillaceae</taxon>
        <taxon>Aspergillus</taxon>
        <taxon>Aspergillus subgen. Circumdati</taxon>
    </lineage>
</organism>
<evidence type="ECO:0000256" key="5">
    <source>
        <dbReference type="SAM" id="Coils"/>
    </source>
</evidence>
<feature type="coiled-coil region" evidence="5">
    <location>
        <begin position="188"/>
        <end position="215"/>
    </location>
</feature>
<dbReference type="GeneID" id="37109090"/>